<accession>A0A5M3X5L8</accession>
<evidence type="ECO:0000313" key="1">
    <source>
        <dbReference type="EMBL" id="GES13458.1"/>
    </source>
</evidence>
<name>A0A5M3X5L8_9ACTN</name>
<reference evidence="1 2" key="1">
    <citation type="submission" date="2019-10" db="EMBL/GenBank/DDBJ databases">
        <title>Whole genome shotgun sequence of Acrocarpospora macrocephala NBRC 16266.</title>
        <authorList>
            <person name="Ichikawa N."/>
            <person name="Kimura A."/>
            <person name="Kitahashi Y."/>
            <person name="Komaki H."/>
            <person name="Oguchi A."/>
        </authorList>
    </citation>
    <scope>NUCLEOTIDE SEQUENCE [LARGE SCALE GENOMIC DNA]</scope>
    <source>
        <strain evidence="1 2">NBRC 16266</strain>
    </source>
</reference>
<evidence type="ECO:0000313" key="2">
    <source>
        <dbReference type="Proteomes" id="UP000331127"/>
    </source>
</evidence>
<organism evidence="1 2">
    <name type="scientific">Acrocarpospora macrocephala</name>
    <dbReference type="NCBI Taxonomy" id="150177"/>
    <lineage>
        <taxon>Bacteria</taxon>
        <taxon>Bacillati</taxon>
        <taxon>Actinomycetota</taxon>
        <taxon>Actinomycetes</taxon>
        <taxon>Streptosporangiales</taxon>
        <taxon>Streptosporangiaceae</taxon>
        <taxon>Acrocarpospora</taxon>
    </lineage>
</organism>
<proteinExistence type="predicted"/>
<protein>
    <submittedName>
        <fullName evidence="1">Uncharacterized protein</fullName>
    </submittedName>
</protein>
<sequence length="192" mass="20783">MGFFGASGWSWAQQSAACWRVRQAAQFGVPSVEKLLGALPVVAGFCSRLKIRDVVDAACPVRDLAGLTHGQVIEARWLSIGVRRAPKFTTSDSSTAVTTGADTGDRQGTVRHYRASSAGPQDVSRAARKWLRIEGVWGSNPHSSTQVRGQFRSSELAFLISVQPRSTAVGLPAAGRDAMRYIWAKDLAKRQL</sequence>
<keyword evidence="2" id="KW-1185">Reference proteome</keyword>
<gene>
    <name evidence="1" type="ORF">Amac_070550</name>
</gene>
<comment type="caution">
    <text evidence="1">The sequence shown here is derived from an EMBL/GenBank/DDBJ whole genome shotgun (WGS) entry which is preliminary data.</text>
</comment>
<dbReference type="EMBL" id="BLAE01000046">
    <property type="protein sequence ID" value="GES13458.1"/>
    <property type="molecule type" value="Genomic_DNA"/>
</dbReference>
<dbReference type="AlphaFoldDB" id="A0A5M3X5L8"/>
<dbReference type="Proteomes" id="UP000331127">
    <property type="component" value="Unassembled WGS sequence"/>
</dbReference>